<sequence length="1028" mass="110597">MSTQPVQIVARIRPPLLNEHTDDAISVVPIPADHTLSAARPIPFTSWVSVSSTGTKTGTTQVQNSQTAFHTAFGPDTTQLELFDTAVAPHLAPLLKGHTLTILAYGPTSSGKTHTMEGSPAEPGIIPRSVRVLFEMSEEGKESGMISSFEVHMSYLELYKDDAFDLLVSQRTHEKLPIRTNAKGETFVVGLTRVPIKSFDDWKNVFRTASQNRTTGATLLNRASSRSHAMLSIEVELIAAPTSETREMTYNGKINLVDLAGSENNKHTGNSLANPTRLAESAAINKSLSTLGQVVHALNTGASRIPYRDSNLTRLLSASLGGKALGKTILLCNLAPGVKFRSDVLNTLNFASRTKNIETKTVVNEREKPPPIEVVKEKEFLPTTGSLMRRTSIQSRRVSASHIPAPGSRIPSYGSGGHSRLSGFGLGPAAGVGIGGLGVKTGIDDADLNERINKAVEAEVRRRLEEKEAQRREEEEAREKQLQQEKSRPHITSSSSSSSTSSKEETHTADVIMEMVTTGNVEEKEIIEVEVEEAEVETELLVVEAMDVDQNTSPMKVDSVGPEIHGIPGDSDDNNNDEDKRTMDDIERNYIEHIAHLEAQLAAASSSTSTSAAACSSSSAIIADGSASMFSASTSSSTSLSISASGPGTESMSMSSSAHVSGTSDILRNSQTSLTAAAAGLLDSTDDAESVARMSLAERKKMGKIYVDLARGYSAKNDLATALSLYRHAALFVPDNTRLSERIIDVEWAVRNGKSYVPTPKRQHPREGEELKLKSKSSRSSKSHRSSHSISRHEEMSKENSSSNCNTTSESPRKSSFADTRLEPERTSQSSLTSSKRKRSVSREAVDHSDSEYVFIPPLSSSTSHGHGFGKDLGNIDEEVEAETETAEAEADEFGVTRVANVLRRSPRKKQLPQQVSTITSLGTIKSPSTVSDKRKMLGMSLNGKTGVGGVDISGSVYRTPLGGTTTTTPKRGGHANGSERKTRKVSDLVYSGLGGLGFSGRGFGRDEDGVGDVDGEIHGKQKRARLD</sequence>
<feature type="region of interest" description="Disordered" evidence="4">
    <location>
        <begin position="392"/>
        <end position="416"/>
    </location>
</feature>
<dbReference type="SMART" id="SM00129">
    <property type="entry name" value="KISc"/>
    <property type="match status" value="1"/>
</dbReference>
<proteinExistence type="inferred from homology"/>
<keyword evidence="2 3" id="KW-0067">ATP-binding</keyword>
<dbReference type="InterPro" id="IPR001752">
    <property type="entry name" value="Kinesin_motor_dom"/>
</dbReference>
<dbReference type="GO" id="GO:0005875">
    <property type="term" value="C:microtubule associated complex"/>
    <property type="evidence" value="ECO:0007669"/>
    <property type="project" value="TreeGrafter"/>
</dbReference>
<feature type="compositionally biased region" description="Basic and acidic residues" evidence="4">
    <location>
        <begin position="1016"/>
        <end position="1028"/>
    </location>
</feature>
<dbReference type="GO" id="GO:0051231">
    <property type="term" value="P:spindle elongation"/>
    <property type="evidence" value="ECO:0007669"/>
    <property type="project" value="TreeGrafter"/>
</dbReference>
<feature type="region of interest" description="Disordered" evidence="4">
    <location>
        <begin position="638"/>
        <end position="657"/>
    </location>
</feature>
<dbReference type="AlphaFoldDB" id="A0A9W9DZH9"/>
<evidence type="ECO:0000256" key="3">
    <source>
        <dbReference type="PROSITE-ProRule" id="PRU00283"/>
    </source>
</evidence>
<dbReference type="EMBL" id="JANVFS010000004">
    <property type="protein sequence ID" value="KAJ4492784.1"/>
    <property type="molecule type" value="Genomic_DNA"/>
</dbReference>
<feature type="domain" description="Kinesin motor" evidence="5">
    <location>
        <begin position="5"/>
        <end position="357"/>
    </location>
</feature>
<feature type="compositionally biased region" description="Basic residues" evidence="4">
    <location>
        <begin position="774"/>
        <end position="787"/>
    </location>
</feature>
<dbReference type="InterPro" id="IPR027640">
    <property type="entry name" value="Kinesin-like_fam"/>
</dbReference>
<comment type="caution">
    <text evidence="6">The sequence shown here is derived from an EMBL/GenBank/DDBJ whole genome shotgun (WGS) entry which is preliminary data.</text>
</comment>
<keyword evidence="1 3" id="KW-0547">Nucleotide-binding</keyword>
<evidence type="ECO:0000256" key="1">
    <source>
        <dbReference type="ARBA" id="ARBA00022741"/>
    </source>
</evidence>
<evidence type="ECO:0000256" key="2">
    <source>
        <dbReference type="ARBA" id="ARBA00022840"/>
    </source>
</evidence>
<name>A0A9W9DZH9_9AGAR</name>
<dbReference type="GO" id="GO:0008017">
    <property type="term" value="F:microtubule binding"/>
    <property type="evidence" value="ECO:0007669"/>
    <property type="project" value="InterPro"/>
</dbReference>
<dbReference type="CDD" id="cd00106">
    <property type="entry name" value="KISc"/>
    <property type="match status" value="1"/>
</dbReference>
<dbReference type="InterPro" id="IPR036961">
    <property type="entry name" value="Kinesin_motor_dom_sf"/>
</dbReference>
<dbReference type="Proteomes" id="UP001150238">
    <property type="component" value="Unassembled WGS sequence"/>
</dbReference>
<dbReference type="GO" id="GO:0016787">
    <property type="term" value="F:hydrolase activity"/>
    <property type="evidence" value="ECO:0007669"/>
    <property type="project" value="UniProtKB-KW"/>
</dbReference>
<evidence type="ECO:0000313" key="6">
    <source>
        <dbReference type="EMBL" id="KAJ4492784.1"/>
    </source>
</evidence>
<dbReference type="PANTHER" id="PTHR47969:SF9">
    <property type="entry name" value="KINESIN-LIKE PROTEIN"/>
    <property type="match status" value="1"/>
</dbReference>
<dbReference type="PROSITE" id="PS50067">
    <property type="entry name" value="KINESIN_MOTOR_2"/>
    <property type="match status" value="1"/>
</dbReference>
<comment type="similarity">
    <text evidence="3">Belongs to the TRAFAC class myosin-kinesin ATPase superfamily. Kinesin family.</text>
</comment>
<feature type="region of interest" description="Disordered" evidence="4">
    <location>
        <begin position="552"/>
        <end position="577"/>
    </location>
</feature>
<accession>A0A9W9DZH9</accession>
<evidence type="ECO:0000256" key="4">
    <source>
        <dbReference type="SAM" id="MobiDB-lite"/>
    </source>
</evidence>
<feature type="compositionally biased region" description="Low complexity" evidence="4">
    <location>
        <begin position="492"/>
        <end position="501"/>
    </location>
</feature>
<feature type="binding site" evidence="3">
    <location>
        <begin position="106"/>
        <end position="113"/>
    </location>
    <ligand>
        <name>ATP</name>
        <dbReference type="ChEBI" id="CHEBI:30616"/>
    </ligand>
</feature>
<evidence type="ECO:0000313" key="7">
    <source>
        <dbReference type="Proteomes" id="UP001150238"/>
    </source>
</evidence>
<dbReference type="Pfam" id="PF00225">
    <property type="entry name" value="Kinesin"/>
    <property type="match status" value="1"/>
</dbReference>
<feature type="region of interest" description="Disordered" evidence="4">
    <location>
        <begin position="467"/>
        <end position="507"/>
    </location>
</feature>
<dbReference type="GO" id="GO:0007052">
    <property type="term" value="P:mitotic spindle organization"/>
    <property type="evidence" value="ECO:0007669"/>
    <property type="project" value="TreeGrafter"/>
</dbReference>
<dbReference type="Gene3D" id="3.40.850.10">
    <property type="entry name" value="Kinesin motor domain"/>
    <property type="match status" value="1"/>
</dbReference>
<feature type="compositionally biased region" description="Low complexity" evidence="4">
    <location>
        <begin position="799"/>
        <end position="810"/>
    </location>
</feature>
<feature type="region of interest" description="Disordered" evidence="4">
    <location>
        <begin position="755"/>
        <end position="849"/>
    </location>
</feature>
<feature type="region of interest" description="Disordered" evidence="4">
    <location>
        <begin position="1002"/>
        <end position="1028"/>
    </location>
</feature>
<keyword evidence="6" id="KW-0378">Hydrolase</keyword>
<gene>
    <name evidence="6" type="ORF">C8J55DRAFT_468051</name>
</gene>
<feature type="region of interest" description="Disordered" evidence="4">
    <location>
        <begin position="961"/>
        <end position="983"/>
    </location>
</feature>
<organism evidence="6 7">
    <name type="scientific">Lentinula lateritia</name>
    <dbReference type="NCBI Taxonomy" id="40482"/>
    <lineage>
        <taxon>Eukaryota</taxon>
        <taxon>Fungi</taxon>
        <taxon>Dikarya</taxon>
        <taxon>Basidiomycota</taxon>
        <taxon>Agaricomycotina</taxon>
        <taxon>Agaricomycetes</taxon>
        <taxon>Agaricomycetidae</taxon>
        <taxon>Agaricales</taxon>
        <taxon>Marasmiineae</taxon>
        <taxon>Omphalotaceae</taxon>
        <taxon>Lentinula</taxon>
    </lineage>
</organism>
<dbReference type="PRINTS" id="PR00380">
    <property type="entry name" value="KINESINHEAVY"/>
</dbReference>
<dbReference type="GO" id="GO:0007018">
    <property type="term" value="P:microtubule-based movement"/>
    <property type="evidence" value="ECO:0007669"/>
    <property type="project" value="InterPro"/>
</dbReference>
<dbReference type="PANTHER" id="PTHR47969">
    <property type="entry name" value="CHROMOSOME-ASSOCIATED KINESIN KIF4A-RELATED"/>
    <property type="match status" value="1"/>
</dbReference>
<dbReference type="PROSITE" id="PS00411">
    <property type="entry name" value="KINESIN_MOTOR_1"/>
    <property type="match status" value="1"/>
</dbReference>
<feature type="compositionally biased region" description="Low complexity" evidence="4">
    <location>
        <begin position="961"/>
        <end position="971"/>
    </location>
</feature>
<dbReference type="GO" id="GO:0003777">
    <property type="term" value="F:microtubule motor activity"/>
    <property type="evidence" value="ECO:0007669"/>
    <property type="project" value="InterPro"/>
</dbReference>
<protein>
    <submittedName>
        <fullName evidence="6">P-loop containing nucleoside triphosphate hydrolase protein</fullName>
    </submittedName>
</protein>
<keyword evidence="3" id="KW-0505">Motor protein</keyword>
<dbReference type="GO" id="GO:0005524">
    <property type="term" value="F:ATP binding"/>
    <property type="evidence" value="ECO:0007669"/>
    <property type="project" value="UniProtKB-UniRule"/>
</dbReference>
<evidence type="ECO:0000259" key="5">
    <source>
        <dbReference type="PROSITE" id="PS50067"/>
    </source>
</evidence>
<reference evidence="6" key="2">
    <citation type="journal article" date="2023" name="Proc. Natl. Acad. Sci. U.S.A.">
        <title>A global phylogenomic analysis of the shiitake genus Lentinula.</title>
        <authorList>
            <person name="Sierra-Patev S."/>
            <person name="Min B."/>
            <person name="Naranjo-Ortiz M."/>
            <person name="Looney B."/>
            <person name="Konkel Z."/>
            <person name="Slot J.C."/>
            <person name="Sakamoto Y."/>
            <person name="Steenwyk J.L."/>
            <person name="Rokas A."/>
            <person name="Carro J."/>
            <person name="Camarero S."/>
            <person name="Ferreira P."/>
            <person name="Molpeceres G."/>
            <person name="Ruiz-Duenas F.J."/>
            <person name="Serrano A."/>
            <person name="Henrissat B."/>
            <person name="Drula E."/>
            <person name="Hughes K.W."/>
            <person name="Mata J.L."/>
            <person name="Ishikawa N.K."/>
            <person name="Vargas-Isla R."/>
            <person name="Ushijima S."/>
            <person name="Smith C.A."/>
            <person name="Donoghue J."/>
            <person name="Ahrendt S."/>
            <person name="Andreopoulos W."/>
            <person name="He G."/>
            <person name="LaButti K."/>
            <person name="Lipzen A."/>
            <person name="Ng V."/>
            <person name="Riley R."/>
            <person name="Sandor L."/>
            <person name="Barry K."/>
            <person name="Martinez A.T."/>
            <person name="Xiao Y."/>
            <person name="Gibbons J.G."/>
            <person name="Terashima K."/>
            <person name="Grigoriev I.V."/>
            <person name="Hibbett D."/>
        </authorList>
    </citation>
    <scope>NUCLEOTIDE SEQUENCE</scope>
    <source>
        <strain evidence="6">Sp2 HRB7682 ss15</strain>
    </source>
</reference>
<dbReference type="InterPro" id="IPR027417">
    <property type="entry name" value="P-loop_NTPase"/>
</dbReference>
<reference evidence="6" key="1">
    <citation type="submission" date="2022-08" db="EMBL/GenBank/DDBJ databases">
        <authorList>
            <consortium name="DOE Joint Genome Institute"/>
            <person name="Min B."/>
            <person name="Riley R."/>
            <person name="Sierra-Patev S."/>
            <person name="Naranjo-Ortiz M."/>
            <person name="Looney B."/>
            <person name="Konkel Z."/>
            <person name="Slot J.C."/>
            <person name="Sakamoto Y."/>
            <person name="Steenwyk J.L."/>
            <person name="Rokas A."/>
            <person name="Carro J."/>
            <person name="Camarero S."/>
            <person name="Ferreira P."/>
            <person name="Molpeceres G."/>
            <person name="Ruiz-Duenas F.J."/>
            <person name="Serrano A."/>
            <person name="Henrissat B."/>
            <person name="Drula E."/>
            <person name="Hughes K.W."/>
            <person name="Mata J.L."/>
            <person name="Ishikawa N.K."/>
            <person name="Vargas-Isla R."/>
            <person name="Ushijima S."/>
            <person name="Smith C.A."/>
            <person name="Ahrendt S."/>
            <person name="Andreopoulos W."/>
            <person name="He G."/>
            <person name="Labutti K."/>
            <person name="Lipzen A."/>
            <person name="Ng V."/>
            <person name="Sandor L."/>
            <person name="Barry K."/>
            <person name="Martinez A.T."/>
            <person name="Xiao Y."/>
            <person name="Gibbons J.G."/>
            <person name="Terashima K."/>
            <person name="Hibbett D.S."/>
            <person name="Grigoriev I.V."/>
        </authorList>
    </citation>
    <scope>NUCLEOTIDE SEQUENCE</scope>
    <source>
        <strain evidence="6">Sp2 HRB7682 ss15</strain>
    </source>
</reference>
<dbReference type="InterPro" id="IPR019821">
    <property type="entry name" value="Kinesin_motor_CS"/>
</dbReference>
<dbReference type="SUPFAM" id="SSF52540">
    <property type="entry name" value="P-loop containing nucleoside triphosphate hydrolases"/>
    <property type="match status" value="1"/>
</dbReference>
<feature type="compositionally biased region" description="Basic and acidic residues" evidence="4">
    <location>
        <begin position="467"/>
        <end position="488"/>
    </location>
</feature>